<organism evidence="2">
    <name type="scientific">Ixodes ricinus</name>
    <name type="common">Common tick</name>
    <name type="synonym">Acarus ricinus</name>
    <dbReference type="NCBI Taxonomy" id="34613"/>
    <lineage>
        <taxon>Eukaryota</taxon>
        <taxon>Metazoa</taxon>
        <taxon>Ecdysozoa</taxon>
        <taxon>Arthropoda</taxon>
        <taxon>Chelicerata</taxon>
        <taxon>Arachnida</taxon>
        <taxon>Acari</taxon>
        <taxon>Parasitiformes</taxon>
        <taxon>Ixodida</taxon>
        <taxon>Ixodoidea</taxon>
        <taxon>Ixodidae</taxon>
        <taxon>Ixodinae</taxon>
        <taxon>Ixodes</taxon>
    </lineage>
</organism>
<dbReference type="AlphaFoldDB" id="A0A6B0UME0"/>
<name>A0A6B0UME0_IXORI</name>
<protein>
    <submittedName>
        <fullName evidence="2">Uncharacterized protein</fullName>
    </submittedName>
</protein>
<dbReference type="EMBL" id="GIFC01008638">
    <property type="protein sequence ID" value="MXU90721.1"/>
    <property type="molecule type" value="Transcribed_RNA"/>
</dbReference>
<sequence length="117" mass="12708">MSSSLAIAMVLPSGDSARQLGVVHGNSPVVSKYGSWPFWYSMLQSQSFHVPSLDTDAILLESLEKAKENTPDVWPLSSKARLTSLNSPVLEKHTSHTFTSGVKPDDATKRPQGDTQP</sequence>
<proteinExistence type="predicted"/>
<evidence type="ECO:0000313" key="2">
    <source>
        <dbReference type="EMBL" id="MXU90721.1"/>
    </source>
</evidence>
<feature type="compositionally biased region" description="Basic and acidic residues" evidence="1">
    <location>
        <begin position="103"/>
        <end position="117"/>
    </location>
</feature>
<accession>A0A6B0UME0</accession>
<evidence type="ECO:0000256" key="1">
    <source>
        <dbReference type="SAM" id="MobiDB-lite"/>
    </source>
</evidence>
<feature type="region of interest" description="Disordered" evidence="1">
    <location>
        <begin position="85"/>
        <end position="117"/>
    </location>
</feature>
<reference evidence="2" key="1">
    <citation type="submission" date="2019-12" db="EMBL/GenBank/DDBJ databases">
        <title>An insight into the sialome of adult female Ixodes ricinus ticks feeding for 6 days.</title>
        <authorList>
            <person name="Perner J."/>
            <person name="Ribeiro J.M.C."/>
        </authorList>
    </citation>
    <scope>NUCLEOTIDE SEQUENCE</scope>
    <source>
        <strain evidence="2">Semi-engorged</strain>
        <tissue evidence="2">Salivary glands</tissue>
    </source>
</reference>